<dbReference type="EMBL" id="OUUZ01000013">
    <property type="protein sequence ID" value="SPQ24214.1"/>
    <property type="molecule type" value="Genomic_DNA"/>
</dbReference>
<reference evidence="2 3" key="1">
    <citation type="submission" date="2018-04" db="EMBL/GenBank/DDBJ databases">
        <authorList>
            <person name="Huttner S."/>
            <person name="Dainat J."/>
        </authorList>
    </citation>
    <scope>NUCLEOTIDE SEQUENCE [LARGE SCALE GENOMIC DNA]</scope>
</reference>
<keyword evidence="1" id="KW-0472">Membrane</keyword>
<gene>
    <name evidence="2" type="ORF">TT172_LOCUS6633</name>
</gene>
<dbReference type="Proteomes" id="UP000289323">
    <property type="component" value="Unassembled WGS sequence"/>
</dbReference>
<evidence type="ECO:0000256" key="1">
    <source>
        <dbReference type="SAM" id="Phobius"/>
    </source>
</evidence>
<evidence type="ECO:0000313" key="3">
    <source>
        <dbReference type="Proteomes" id="UP000289323"/>
    </source>
</evidence>
<keyword evidence="1" id="KW-1133">Transmembrane helix</keyword>
<evidence type="ECO:0000313" key="2">
    <source>
        <dbReference type="EMBL" id="SPQ24214.1"/>
    </source>
</evidence>
<dbReference type="AlphaFoldDB" id="A0A3S4D6Q4"/>
<keyword evidence="1" id="KW-0812">Transmembrane</keyword>
<name>A0A3S4D6Q4_9PEZI</name>
<sequence length="171" mass="18645">MKAAGFSSPPSLARRTILLDSASSSINLRVRRSLTYLGGLLGLALHSNLRAFPPSDGVKPGQTFGRDYGRGITMAAAGDRICSAYQGAQGRGQLNIRDEYGRKQRRRGIAARFQAENRISIVLLLAVLMFSTTASGLLLLILLFRLMADAICQVRYGKAMDEPIEERLCKA</sequence>
<accession>A0A3S4D6Q4</accession>
<protein>
    <submittedName>
        <fullName evidence="2">A0cc9ca3-2f00-46f8-b222-9c2fe410649a</fullName>
    </submittedName>
</protein>
<proteinExistence type="predicted"/>
<feature type="transmembrane region" description="Helical" evidence="1">
    <location>
        <begin position="121"/>
        <end position="144"/>
    </location>
</feature>
<organism evidence="2 3">
    <name type="scientific">Thermothielavioides terrestris</name>
    <dbReference type="NCBI Taxonomy" id="2587410"/>
    <lineage>
        <taxon>Eukaryota</taxon>
        <taxon>Fungi</taxon>
        <taxon>Dikarya</taxon>
        <taxon>Ascomycota</taxon>
        <taxon>Pezizomycotina</taxon>
        <taxon>Sordariomycetes</taxon>
        <taxon>Sordariomycetidae</taxon>
        <taxon>Sordariales</taxon>
        <taxon>Chaetomiaceae</taxon>
        <taxon>Thermothielavioides</taxon>
    </lineage>
</organism>